<dbReference type="EMBL" id="CP027792">
    <property type="protein sequence ID" value="AVP57244.1"/>
    <property type="molecule type" value="Genomic_DNA"/>
</dbReference>
<dbReference type="InterPro" id="IPR032314">
    <property type="entry name" value="DUF4845"/>
</dbReference>
<reference evidence="3" key="1">
    <citation type="submission" date="2018-03" db="EMBL/GenBank/DDBJ databases">
        <title>Genome sequencing of Melaminivora sp. strain SC2-7.</title>
        <authorList>
            <person name="Kim S.-J."/>
            <person name="Heo J."/>
            <person name="Ahn J.-H."/>
            <person name="Kwon S.-W."/>
        </authorList>
    </citation>
    <scope>NUCLEOTIDE SEQUENCE [LARGE SCALE GENOMIC DNA]</scope>
    <source>
        <strain evidence="3">SC2-7</strain>
    </source>
</reference>
<sequence length="122" mass="13284">MANKQRTAARSRQRGLSFIGVIFVGVLAVAVFAIGGQSLPIFIEYFAIKKAAIKAARDGSTVPEIRGAFDRAAAIDNIESVSGKDLEVTKRNDKIVVSFSYSREIPLVGPAYLVYRFNESTN</sequence>
<dbReference type="KEGG" id="melm:C7H73_05880"/>
<evidence type="ECO:0000313" key="2">
    <source>
        <dbReference type="EMBL" id="AVP57244.1"/>
    </source>
</evidence>
<gene>
    <name evidence="2" type="ORF">C7H73_05880</name>
</gene>
<keyword evidence="3" id="KW-1185">Reference proteome</keyword>
<name>A0A2P1NJJ3_9BURK</name>
<dbReference type="AlphaFoldDB" id="A0A2P1NJJ3"/>
<keyword evidence="1" id="KW-0812">Transmembrane</keyword>
<dbReference type="Pfam" id="PF16137">
    <property type="entry name" value="DUF4845"/>
    <property type="match status" value="1"/>
</dbReference>
<dbReference type="Proteomes" id="UP000241829">
    <property type="component" value="Chromosome"/>
</dbReference>
<evidence type="ECO:0000313" key="3">
    <source>
        <dbReference type="Proteomes" id="UP000241829"/>
    </source>
</evidence>
<protein>
    <submittedName>
        <fullName evidence="2">DUF4845 domain-containing protein</fullName>
    </submittedName>
</protein>
<proteinExistence type="predicted"/>
<keyword evidence="1" id="KW-0472">Membrane</keyword>
<feature type="transmembrane region" description="Helical" evidence="1">
    <location>
        <begin position="16"/>
        <end position="35"/>
    </location>
</feature>
<dbReference type="RefSeq" id="WP_106845800.1">
    <property type="nucleotide sequence ID" value="NZ_CP027792.1"/>
</dbReference>
<organism evidence="2 3">
    <name type="scientific">Pulveribacter suum</name>
    <dbReference type="NCBI Taxonomy" id="2116657"/>
    <lineage>
        <taxon>Bacteria</taxon>
        <taxon>Pseudomonadati</taxon>
        <taxon>Pseudomonadota</taxon>
        <taxon>Betaproteobacteria</taxon>
        <taxon>Burkholderiales</taxon>
        <taxon>Comamonadaceae</taxon>
        <taxon>Pulveribacter</taxon>
    </lineage>
</organism>
<evidence type="ECO:0000256" key="1">
    <source>
        <dbReference type="SAM" id="Phobius"/>
    </source>
</evidence>
<keyword evidence="1" id="KW-1133">Transmembrane helix</keyword>
<dbReference type="OrthoDB" id="9133279at2"/>
<accession>A0A2P1NJJ3</accession>